<dbReference type="GO" id="GO:0005886">
    <property type="term" value="C:plasma membrane"/>
    <property type="evidence" value="ECO:0007669"/>
    <property type="project" value="UniProtKB-SubCell"/>
</dbReference>
<organism evidence="8 9">
    <name type="scientific">Marinimicrococcus flavescens</name>
    <dbReference type="NCBI Taxonomy" id="3031815"/>
    <lineage>
        <taxon>Bacteria</taxon>
        <taxon>Pseudomonadati</taxon>
        <taxon>Pseudomonadota</taxon>
        <taxon>Alphaproteobacteria</taxon>
        <taxon>Geminicoccales</taxon>
        <taxon>Geminicoccaceae</taxon>
        <taxon>Marinimicrococcus</taxon>
    </lineage>
</organism>
<evidence type="ECO:0000256" key="5">
    <source>
        <dbReference type="ARBA" id="ARBA00022989"/>
    </source>
</evidence>
<keyword evidence="5 7" id="KW-1133">Transmembrane helix</keyword>
<comment type="subcellular location">
    <subcellularLocation>
        <location evidence="1">Cell membrane</location>
        <topology evidence="1">Multi-pass membrane protein</topology>
    </subcellularLocation>
</comment>
<dbReference type="AlphaFoldDB" id="A0AAP3UZN1"/>
<comment type="caution">
    <text evidence="8">The sequence shown here is derived from an EMBL/GenBank/DDBJ whole genome shotgun (WGS) entry which is preliminary data.</text>
</comment>
<reference evidence="8 9" key="1">
    <citation type="submission" date="2023-03" db="EMBL/GenBank/DDBJ databases">
        <title>YIM 152171 draft genome.</title>
        <authorList>
            <person name="Yang Z."/>
        </authorList>
    </citation>
    <scope>NUCLEOTIDE SEQUENCE [LARGE SCALE GENOMIC DNA]</scope>
    <source>
        <strain evidence="8 9">YIM 152171</strain>
    </source>
</reference>
<evidence type="ECO:0000256" key="2">
    <source>
        <dbReference type="ARBA" id="ARBA00006386"/>
    </source>
</evidence>
<feature type="transmembrane region" description="Helical" evidence="7">
    <location>
        <begin position="225"/>
        <end position="244"/>
    </location>
</feature>
<keyword evidence="9" id="KW-1185">Reference proteome</keyword>
<feature type="transmembrane region" description="Helical" evidence="7">
    <location>
        <begin position="18"/>
        <end position="37"/>
    </location>
</feature>
<protein>
    <submittedName>
        <fullName evidence="8">Permease</fullName>
    </submittedName>
</protein>
<evidence type="ECO:0000256" key="1">
    <source>
        <dbReference type="ARBA" id="ARBA00004651"/>
    </source>
</evidence>
<dbReference type="RefSeq" id="WP_327788621.1">
    <property type="nucleotide sequence ID" value="NZ_JARGEQ010000073.1"/>
</dbReference>
<gene>
    <name evidence="8" type="ORF">PZ740_07390</name>
</gene>
<feature type="transmembrane region" description="Helical" evidence="7">
    <location>
        <begin position="90"/>
        <end position="109"/>
    </location>
</feature>
<evidence type="ECO:0000256" key="6">
    <source>
        <dbReference type="ARBA" id="ARBA00023136"/>
    </source>
</evidence>
<feature type="transmembrane region" description="Helical" evidence="7">
    <location>
        <begin position="264"/>
        <end position="285"/>
    </location>
</feature>
<proteinExistence type="inferred from homology"/>
<evidence type="ECO:0000256" key="7">
    <source>
        <dbReference type="SAM" id="Phobius"/>
    </source>
</evidence>
<evidence type="ECO:0000256" key="4">
    <source>
        <dbReference type="ARBA" id="ARBA00022692"/>
    </source>
</evidence>
<feature type="transmembrane region" description="Helical" evidence="7">
    <location>
        <begin position="335"/>
        <end position="356"/>
    </location>
</feature>
<dbReference type="InterPro" id="IPR053166">
    <property type="entry name" value="UPF0718_permease"/>
</dbReference>
<feature type="transmembrane region" description="Helical" evidence="7">
    <location>
        <begin position="116"/>
        <end position="136"/>
    </location>
</feature>
<feature type="transmembrane region" description="Helical" evidence="7">
    <location>
        <begin position="194"/>
        <end position="218"/>
    </location>
</feature>
<evidence type="ECO:0000313" key="9">
    <source>
        <dbReference type="Proteomes" id="UP001301140"/>
    </source>
</evidence>
<dbReference type="InterPro" id="IPR005524">
    <property type="entry name" value="DUF318"/>
</dbReference>
<dbReference type="Pfam" id="PF03773">
    <property type="entry name" value="ArsP_1"/>
    <property type="match status" value="1"/>
</dbReference>
<dbReference type="PANTHER" id="PTHR42775">
    <property type="entry name" value="PERMEASE RV2963-RELATED"/>
    <property type="match status" value="1"/>
</dbReference>
<feature type="transmembrane region" description="Helical" evidence="7">
    <location>
        <begin position="292"/>
        <end position="315"/>
    </location>
</feature>
<keyword evidence="6 7" id="KW-0472">Membrane</keyword>
<evidence type="ECO:0000313" key="8">
    <source>
        <dbReference type="EMBL" id="MDF1586206.1"/>
    </source>
</evidence>
<dbReference type="PANTHER" id="PTHR42775:SF1">
    <property type="entry name" value="PERMEASE RV2963-RELATED"/>
    <property type="match status" value="1"/>
</dbReference>
<keyword evidence="3" id="KW-1003">Cell membrane</keyword>
<feature type="transmembrane region" description="Helical" evidence="7">
    <location>
        <begin position="49"/>
        <end position="70"/>
    </location>
</feature>
<dbReference type="EMBL" id="JARGEQ010000073">
    <property type="protein sequence ID" value="MDF1586206.1"/>
    <property type="molecule type" value="Genomic_DNA"/>
</dbReference>
<keyword evidence="4 7" id="KW-0812">Transmembrane</keyword>
<name>A0AAP3UZN1_9PROT</name>
<accession>A0AAP3UZN1</accession>
<dbReference type="Proteomes" id="UP001301140">
    <property type="component" value="Unassembled WGS sequence"/>
</dbReference>
<comment type="similarity">
    <text evidence="2">Belongs to the UPF0718 family.</text>
</comment>
<sequence>MEQVAEAFLTGAGMLWKALWALIFGYAVSSAIQVLVTREQMAGLLGERGLRPAALAGFFGFISSSCSFAALATSRTVWVKGAHPANATAFLVSSTNLVIELGIVLWVLLGPGFMIANLLLGLLMMVYAYGLMALWLPGGLARTAREHAARQQEEEEGGHEEAGEKSWRRVFTMEGLHEIAMAFVMEWRMVWKEILFGFTVAGFISVFVPQAFWSWLFIGQSDDPAFLAVVQNAMVAPVVAFFTFIGSMGNVPLAAMLWSRDVSFGGVVAFLGADLVAATVVWVHAKYYGWRYTLYLSFLLYLAMVAAGVTVHYLYALSAMLPAERPALGEMVRFAFDYTFFLNLLFLGLAAFLVALHQSRAGARQEEAPEGGRA</sequence>
<evidence type="ECO:0000256" key="3">
    <source>
        <dbReference type="ARBA" id="ARBA00022475"/>
    </source>
</evidence>